<dbReference type="PANTHER" id="PTHR48032">
    <property type="entry name" value="RNA-BINDING PROTEIN MUSASHI HOMOLOG RBP6"/>
    <property type="match status" value="1"/>
</dbReference>
<dbReference type="SMART" id="SM00360">
    <property type="entry name" value="RRM"/>
    <property type="match status" value="2"/>
</dbReference>
<dbReference type="Pfam" id="PF00076">
    <property type="entry name" value="RRM_1"/>
    <property type="match status" value="2"/>
</dbReference>
<dbReference type="PROSITE" id="PS50102">
    <property type="entry name" value="RRM"/>
    <property type="match status" value="2"/>
</dbReference>
<feature type="compositionally biased region" description="Pro residues" evidence="4">
    <location>
        <begin position="220"/>
        <end position="230"/>
    </location>
</feature>
<feature type="compositionally biased region" description="Gly residues" evidence="4">
    <location>
        <begin position="204"/>
        <end position="219"/>
    </location>
</feature>
<keyword evidence="1" id="KW-0677">Repeat</keyword>
<dbReference type="AlphaFoldDB" id="A0A150GW74"/>
<feature type="compositionally biased region" description="Basic and acidic residues" evidence="4">
    <location>
        <begin position="76"/>
        <end position="92"/>
    </location>
</feature>
<dbReference type="SUPFAM" id="SSF54928">
    <property type="entry name" value="RNA-binding domain, RBD"/>
    <property type="match status" value="2"/>
</dbReference>
<protein>
    <recommendedName>
        <fullName evidence="5">RRM domain-containing protein</fullName>
    </recommendedName>
</protein>
<evidence type="ECO:0000259" key="5">
    <source>
        <dbReference type="PROSITE" id="PS50102"/>
    </source>
</evidence>
<feature type="domain" description="RRM" evidence="5">
    <location>
        <begin position="7"/>
        <end position="89"/>
    </location>
</feature>
<dbReference type="Proteomes" id="UP000075714">
    <property type="component" value="Unassembled WGS sequence"/>
</dbReference>
<dbReference type="EMBL" id="LSYV01000007">
    <property type="protein sequence ID" value="KXZ53948.1"/>
    <property type="molecule type" value="Genomic_DNA"/>
</dbReference>
<dbReference type="Gene3D" id="3.30.70.330">
    <property type="match status" value="2"/>
</dbReference>
<keyword evidence="2 3" id="KW-0694">RNA-binding</keyword>
<evidence type="ECO:0000313" key="6">
    <source>
        <dbReference type="EMBL" id="KXZ53948.1"/>
    </source>
</evidence>
<comment type="caution">
    <text evidence="6">The sequence shown here is derived from an EMBL/GenBank/DDBJ whole genome shotgun (WGS) entry which is preliminary data.</text>
</comment>
<accession>A0A150GW74</accession>
<evidence type="ECO:0000256" key="4">
    <source>
        <dbReference type="SAM" id="MobiDB-lite"/>
    </source>
</evidence>
<organism evidence="6 7">
    <name type="scientific">Gonium pectorale</name>
    <name type="common">Green alga</name>
    <dbReference type="NCBI Taxonomy" id="33097"/>
    <lineage>
        <taxon>Eukaryota</taxon>
        <taxon>Viridiplantae</taxon>
        <taxon>Chlorophyta</taxon>
        <taxon>core chlorophytes</taxon>
        <taxon>Chlorophyceae</taxon>
        <taxon>CS clade</taxon>
        <taxon>Chlamydomonadales</taxon>
        <taxon>Volvocaceae</taxon>
        <taxon>Gonium</taxon>
    </lineage>
</organism>
<evidence type="ECO:0000313" key="7">
    <source>
        <dbReference type="Proteomes" id="UP000075714"/>
    </source>
</evidence>
<name>A0A150GW74_GONPE</name>
<dbReference type="InterPro" id="IPR012677">
    <property type="entry name" value="Nucleotide-bd_a/b_plait_sf"/>
</dbReference>
<dbReference type="PANTHER" id="PTHR48032:SF6">
    <property type="entry name" value="RNA-BINDING (RRM_RBD_RNP MOTIFS) FAMILY PROTEIN"/>
    <property type="match status" value="1"/>
</dbReference>
<feature type="compositionally biased region" description="Low complexity" evidence="4">
    <location>
        <begin position="280"/>
        <end position="297"/>
    </location>
</feature>
<feature type="domain" description="RRM" evidence="5">
    <location>
        <begin position="101"/>
        <end position="179"/>
    </location>
</feature>
<feature type="region of interest" description="Disordered" evidence="4">
    <location>
        <begin position="76"/>
        <end position="100"/>
    </location>
</feature>
<reference evidence="7" key="1">
    <citation type="journal article" date="2016" name="Nat. Commun.">
        <title>The Gonium pectorale genome demonstrates co-option of cell cycle regulation during the evolution of multicellularity.</title>
        <authorList>
            <person name="Hanschen E.R."/>
            <person name="Marriage T.N."/>
            <person name="Ferris P.J."/>
            <person name="Hamaji T."/>
            <person name="Toyoda A."/>
            <person name="Fujiyama A."/>
            <person name="Neme R."/>
            <person name="Noguchi H."/>
            <person name="Minakuchi Y."/>
            <person name="Suzuki M."/>
            <person name="Kawai-Toyooka H."/>
            <person name="Smith D.R."/>
            <person name="Sparks H."/>
            <person name="Anderson J."/>
            <person name="Bakaric R."/>
            <person name="Luria V."/>
            <person name="Karger A."/>
            <person name="Kirschner M.W."/>
            <person name="Durand P.M."/>
            <person name="Michod R.E."/>
            <person name="Nozaki H."/>
            <person name="Olson B.J."/>
        </authorList>
    </citation>
    <scope>NUCLEOTIDE SEQUENCE [LARGE SCALE GENOMIC DNA]</scope>
    <source>
        <strain evidence="7">NIES-2863</strain>
    </source>
</reference>
<dbReference type="InterPro" id="IPR000504">
    <property type="entry name" value="RRM_dom"/>
</dbReference>
<dbReference type="InterPro" id="IPR035979">
    <property type="entry name" value="RBD_domain_sf"/>
</dbReference>
<dbReference type="GO" id="GO:0006417">
    <property type="term" value="P:regulation of translation"/>
    <property type="evidence" value="ECO:0007669"/>
    <property type="project" value="TreeGrafter"/>
</dbReference>
<evidence type="ECO:0000256" key="3">
    <source>
        <dbReference type="PROSITE-ProRule" id="PRU00176"/>
    </source>
</evidence>
<evidence type="ECO:0000256" key="2">
    <source>
        <dbReference type="ARBA" id="ARBA00022884"/>
    </source>
</evidence>
<keyword evidence="7" id="KW-1185">Reference proteome</keyword>
<gene>
    <name evidence="6" type="ORF">GPECTOR_6g866</name>
</gene>
<dbReference type="OrthoDB" id="1875751at2759"/>
<proteinExistence type="predicted"/>
<evidence type="ECO:0000256" key="1">
    <source>
        <dbReference type="ARBA" id="ARBA00022737"/>
    </source>
</evidence>
<feature type="region of interest" description="Disordered" evidence="4">
    <location>
        <begin position="180"/>
        <end position="321"/>
    </location>
</feature>
<sequence length="448" mass="47363">MTDKQSSKVFIGGLSWETTGEKLRAYFENFGSVREAFVSYNRNNGRPRGFGFVVFESPEVADKVVATKHMIDRREVEAKKAVPKEEAPEEKQQGAQPQKTKKIFVGGLAPSVDEAQLRQHFTQFGTVEDAVVMYDHENKRPRGFGFITFAEEDAVERVFSHGAVQTIADKPIEVKAAVPRDQMPPTPRMHPGQYYGQPPHHRGGPGPAYGPGPHRGGNYGPPPYGPPGHFQPPYNNYGGRQFNGRPPNNYGPYSGRAGPGNGPRQTGGPRPLGPGGPYGGYPQQQQQQRFPPQAQGAGPQGAGPSGSGQQPGKAPAMPNPYDMYGGQLNNAAMLSLYNIGLQTAAAQAAGVNPKQLSALNNQLKALNLTNFANFANPAEATYQDEAATAAAAYAAAAAASQDYDASAAAAAEAMLAGQNGLAVNPADFTSLQEAAAGFGGAPAPGWSS</sequence>
<dbReference type="STRING" id="33097.A0A150GW74"/>
<dbReference type="GO" id="GO:0003729">
    <property type="term" value="F:mRNA binding"/>
    <property type="evidence" value="ECO:0007669"/>
    <property type="project" value="TreeGrafter"/>
</dbReference>